<dbReference type="Proteomes" id="UP000033710">
    <property type="component" value="Unassembled WGS sequence"/>
</dbReference>
<dbReference type="GeneID" id="27672122"/>
<evidence type="ECO:0000313" key="2">
    <source>
        <dbReference type="EMBL" id="KJR87147.1"/>
    </source>
</evidence>
<dbReference type="VEuPathDB" id="FungiDB:SPSK_10427"/>
<reference evidence="2 3" key="2">
    <citation type="journal article" date="2015" name="Eukaryot. Cell">
        <title>Asexual propagation of a virulent clone complex in a human and feline outbreak of sporotrichosis.</title>
        <authorList>
            <person name="Teixeira Mde M."/>
            <person name="Rodrigues A.M."/>
            <person name="Tsui C.K."/>
            <person name="de Almeida L.G."/>
            <person name="Van Diepeningen A.D."/>
            <person name="van den Ende B.G."/>
            <person name="Fernandes G.F."/>
            <person name="Kano R."/>
            <person name="Hamelin R.C."/>
            <person name="Lopes-Bezerra L.M."/>
            <person name="Vasconcelos A.T."/>
            <person name="de Hoog S."/>
            <person name="de Camargo Z.P."/>
            <person name="Felipe M.S."/>
        </authorList>
    </citation>
    <scope>NUCLEOTIDE SEQUENCE [LARGE SCALE GENOMIC DNA]</scope>
    <source>
        <strain evidence="2 3">1099-18</strain>
    </source>
</reference>
<organism evidence="2 3">
    <name type="scientific">Sporothrix schenckii 1099-18</name>
    <dbReference type="NCBI Taxonomy" id="1397361"/>
    <lineage>
        <taxon>Eukaryota</taxon>
        <taxon>Fungi</taxon>
        <taxon>Dikarya</taxon>
        <taxon>Ascomycota</taxon>
        <taxon>Pezizomycotina</taxon>
        <taxon>Sordariomycetes</taxon>
        <taxon>Sordariomycetidae</taxon>
        <taxon>Ophiostomatales</taxon>
        <taxon>Ophiostomataceae</taxon>
        <taxon>Sporothrix</taxon>
    </lineage>
</organism>
<feature type="region of interest" description="Disordered" evidence="1">
    <location>
        <begin position="1"/>
        <end position="50"/>
    </location>
</feature>
<dbReference type="EMBL" id="AXCR01000005">
    <property type="protein sequence ID" value="KJR87147.1"/>
    <property type="molecule type" value="Genomic_DNA"/>
</dbReference>
<sequence length="137" mass="15308">MRKNRKTKRKAEVKVKGTSIQNERASGIGTEHQGKEQTSQFGQLTPYKGKVPMGKLEIKGKEYGKGEGMQVDGMHVSFPPMRARRQEHRDGWPRGISRGEGVGGHACPLKLCEVQVSLARFDPAWALKSTNLPRLIR</sequence>
<reference evidence="2 3" key="1">
    <citation type="journal article" date="2014" name="BMC Genomics">
        <title>Comparative genomics of the major fungal agents of human and animal Sporotrichosis: Sporothrix schenckii and Sporothrix brasiliensis.</title>
        <authorList>
            <person name="Teixeira M.M."/>
            <person name="de Almeida L.G."/>
            <person name="Kubitschek-Barreira P."/>
            <person name="Alves F.L."/>
            <person name="Kioshima E.S."/>
            <person name="Abadio A.K."/>
            <person name="Fernandes L."/>
            <person name="Derengowski L.S."/>
            <person name="Ferreira K.S."/>
            <person name="Souza R.C."/>
            <person name="Ruiz J.C."/>
            <person name="de Andrade N.C."/>
            <person name="Paes H.C."/>
            <person name="Nicola A.M."/>
            <person name="Albuquerque P."/>
            <person name="Gerber A.L."/>
            <person name="Martins V.P."/>
            <person name="Peconick L.D."/>
            <person name="Neto A.V."/>
            <person name="Chaucanez C.B."/>
            <person name="Silva P.A."/>
            <person name="Cunha O.L."/>
            <person name="de Oliveira F.F."/>
            <person name="dos Santos T.C."/>
            <person name="Barros A.L."/>
            <person name="Soares M.A."/>
            <person name="de Oliveira L.M."/>
            <person name="Marini M.M."/>
            <person name="Villalobos-Duno H."/>
            <person name="Cunha M.M."/>
            <person name="de Hoog S."/>
            <person name="da Silveira J.F."/>
            <person name="Henrissat B."/>
            <person name="Nino-Vega G.A."/>
            <person name="Cisalpino P.S."/>
            <person name="Mora-Montes H.M."/>
            <person name="Almeida S.R."/>
            <person name="Stajich J.E."/>
            <person name="Lopes-Bezerra L.M."/>
            <person name="Vasconcelos A.T."/>
            <person name="Felipe M.S."/>
        </authorList>
    </citation>
    <scope>NUCLEOTIDE SEQUENCE [LARGE SCALE GENOMIC DNA]</scope>
    <source>
        <strain evidence="2 3">1099-18</strain>
    </source>
</reference>
<evidence type="ECO:0000313" key="3">
    <source>
        <dbReference type="Proteomes" id="UP000033710"/>
    </source>
</evidence>
<accession>A0A0F2MBY4</accession>
<protein>
    <submittedName>
        <fullName evidence="2">Uncharacterized protein</fullName>
    </submittedName>
</protein>
<dbReference type="RefSeq" id="XP_016589823.1">
    <property type="nucleotide sequence ID" value="XM_016736845.1"/>
</dbReference>
<dbReference type="KEGG" id="ssck:SPSK_10427"/>
<name>A0A0F2MBY4_SPOSC</name>
<gene>
    <name evidence="2" type="ORF">SPSK_10427</name>
</gene>
<evidence type="ECO:0000256" key="1">
    <source>
        <dbReference type="SAM" id="MobiDB-lite"/>
    </source>
</evidence>
<comment type="caution">
    <text evidence="2">The sequence shown here is derived from an EMBL/GenBank/DDBJ whole genome shotgun (WGS) entry which is preliminary data.</text>
</comment>
<dbReference type="AlphaFoldDB" id="A0A0F2MBY4"/>
<proteinExistence type="predicted"/>